<reference evidence="2" key="1">
    <citation type="journal article" date="2014" name="Cell">
        <title>The Architecture of a Scrambled Genome Reveals Massive Levels of Genomic Rearrangement during Development.</title>
        <authorList>
            <person name="Chen X."/>
            <person name="Bracht J.R."/>
            <person name="Goldman A.D."/>
            <person name="Dolzhenko E."/>
            <person name="Clay D.M."/>
            <person name="Swart E.C."/>
            <person name="Perlman D.H."/>
            <person name="Doak T.G."/>
            <person name="Stuart A."/>
            <person name="Amemiya C.T."/>
            <person name="Sebra R.P."/>
            <person name="Landweber L.F."/>
        </authorList>
    </citation>
    <scope>NUCLEOTIDE SEQUENCE [LARGE SCALE GENOMIC DNA]</scope>
    <source>
        <strain evidence="2">JRB310</strain>
    </source>
</reference>
<dbReference type="Proteomes" id="UP000053232">
    <property type="component" value="Unassembled WGS sequence"/>
</dbReference>
<evidence type="ECO:0000313" key="1">
    <source>
        <dbReference type="EMBL" id="KEJ82830.1"/>
    </source>
</evidence>
<evidence type="ECO:0000313" key="2">
    <source>
        <dbReference type="Proteomes" id="UP000053232"/>
    </source>
</evidence>
<organism evidence="1 2">
    <name type="scientific">Oxytricha trifallax</name>
    <dbReference type="NCBI Taxonomy" id="1172189"/>
    <lineage>
        <taxon>Eukaryota</taxon>
        <taxon>Sar</taxon>
        <taxon>Alveolata</taxon>
        <taxon>Ciliophora</taxon>
        <taxon>Intramacronucleata</taxon>
        <taxon>Spirotrichea</taxon>
        <taxon>Stichotrichia</taxon>
        <taxon>Sporadotrichida</taxon>
        <taxon>Oxytrichidae</taxon>
        <taxon>Oxytrichinae</taxon>
        <taxon>Oxytricha</taxon>
    </lineage>
</organism>
<proteinExistence type="predicted"/>
<gene>
    <name evidence="1" type="ORF">OXYTRIMIC_624</name>
</gene>
<dbReference type="AlphaFoldDB" id="A0A073HZY2"/>
<dbReference type="EMBL" id="ARYC01003505">
    <property type="protein sequence ID" value="KEJ82830.1"/>
    <property type="molecule type" value="Genomic_DNA"/>
</dbReference>
<name>A0A073HZY2_9SPIT</name>
<sequence>MLNLEVGFTKMEIGKSGYLIREEEANQNQEKRSEIIWNRAGREIGDLQESVNQQIDNWEGIFQRNDWQMELEQEFEHQEKAGREFDGHLTELECCLFSDGSELQQIRDAKKMAAGDLEKEADIYKSLLKLSIVRQSSKMGQRSNYRKMDLERSIEQFQRRTVFTGFYQQQFLDLTKCICLCIIRYYNLPQVIYYYYYQYMKIKLIKDLFSISGNKILKYIQNPMILIYLVNKLDN</sequence>
<comment type="caution">
    <text evidence="1">The sequence shown here is derived from an EMBL/GenBank/DDBJ whole genome shotgun (WGS) entry which is preliminary data.</text>
</comment>
<keyword evidence="2" id="KW-1185">Reference proteome</keyword>
<accession>A0A073HZY2</accession>
<protein>
    <submittedName>
        <fullName evidence="1">Uncharacterized protein</fullName>
    </submittedName>
</protein>